<dbReference type="RefSeq" id="WP_034745653.1">
    <property type="nucleotide sequence ID" value="NZ_BAUT01000021.1"/>
</dbReference>
<proteinExistence type="predicted"/>
<protein>
    <submittedName>
        <fullName evidence="1">Uncharacterized protein</fullName>
    </submittedName>
</protein>
<name>W4Q2F1_9BACI</name>
<evidence type="ECO:0000313" key="1">
    <source>
        <dbReference type="EMBL" id="GAE26261.1"/>
    </source>
</evidence>
<gene>
    <name evidence="1" type="ORF">JCM9140_2309</name>
</gene>
<reference evidence="1" key="1">
    <citation type="journal article" date="2014" name="Genome Announc.">
        <title>Draft Genome Sequences of Three Alkaliphilic Bacillus Strains, Bacillus wakoensis JCM 9140T, Bacillus akibai JCM 9157T, and Bacillus hemicellulosilyticus JCM 9152T.</title>
        <authorList>
            <person name="Yuki M."/>
            <person name="Oshima K."/>
            <person name="Suda W."/>
            <person name="Oshida Y."/>
            <person name="Kitamura K."/>
            <person name="Iida T."/>
            <person name="Hattori M."/>
            <person name="Ohkuma M."/>
        </authorList>
    </citation>
    <scope>NUCLEOTIDE SEQUENCE [LARGE SCALE GENOMIC DNA]</scope>
    <source>
        <strain evidence="1">JCM 9140</strain>
    </source>
</reference>
<comment type="caution">
    <text evidence="1">The sequence shown here is derived from an EMBL/GenBank/DDBJ whole genome shotgun (WGS) entry which is preliminary data.</text>
</comment>
<dbReference type="AlphaFoldDB" id="W4Q2F1"/>
<dbReference type="STRING" id="1236970.JCM9140_2309"/>
<organism evidence="1 2">
    <name type="scientific">Halalkalibacter wakoensis JCM 9140</name>
    <dbReference type="NCBI Taxonomy" id="1236970"/>
    <lineage>
        <taxon>Bacteria</taxon>
        <taxon>Bacillati</taxon>
        <taxon>Bacillota</taxon>
        <taxon>Bacilli</taxon>
        <taxon>Bacillales</taxon>
        <taxon>Bacillaceae</taxon>
        <taxon>Halalkalibacter</taxon>
    </lineage>
</organism>
<dbReference type="EMBL" id="BAUT01000021">
    <property type="protein sequence ID" value="GAE26261.1"/>
    <property type="molecule type" value="Genomic_DNA"/>
</dbReference>
<accession>W4Q2F1</accession>
<sequence length="113" mass="13867">MDISLIKQKDADEVADLSESIRERYLKDQIILTEEKLIYFKNELNIKMKRNYDYRMELEELKRESQKLGIEVKKVEKERAYAKKKFKEISESRSWRFTFFVRKMLDFSKKPNM</sequence>
<evidence type="ECO:0000313" key="2">
    <source>
        <dbReference type="Proteomes" id="UP000018890"/>
    </source>
</evidence>
<dbReference type="Proteomes" id="UP000018890">
    <property type="component" value="Unassembled WGS sequence"/>
</dbReference>
<keyword evidence="2" id="KW-1185">Reference proteome</keyword>